<evidence type="ECO:0000256" key="2">
    <source>
        <dbReference type="ARBA" id="ARBA00022723"/>
    </source>
</evidence>
<dbReference type="GO" id="GO:0051213">
    <property type="term" value="F:dioxygenase activity"/>
    <property type="evidence" value="ECO:0007669"/>
    <property type="project" value="UniProtKB-KW"/>
</dbReference>
<dbReference type="Proteomes" id="UP000005801">
    <property type="component" value="Unassembled WGS sequence"/>
</dbReference>
<comment type="caution">
    <text evidence="10">The sequence shown here is derived from an EMBL/GenBank/DDBJ whole genome shotgun (WGS) entry which is preliminary data.</text>
</comment>
<dbReference type="GO" id="GO:0032451">
    <property type="term" value="F:demethylase activity"/>
    <property type="evidence" value="ECO:0007669"/>
    <property type="project" value="UniProtKB-ARBA"/>
</dbReference>
<dbReference type="InterPro" id="IPR032854">
    <property type="entry name" value="ALKBH3"/>
</dbReference>
<protein>
    <submittedName>
        <fullName evidence="10">2OG-Fe(II) oxygenase</fullName>
    </submittedName>
</protein>
<dbReference type="SUPFAM" id="SSF51197">
    <property type="entry name" value="Clavaminate synthase-like"/>
    <property type="match status" value="1"/>
</dbReference>
<keyword evidence="11" id="KW-1185">Reference proteome</keyword>
<proteinExistence type="predicted"/>
<dbReference type="RefSeq" id="WP_006976130.1">
    <property type="nucleotide sequence ID" value="NZ_ABCS01000118.1"/>
</dbReference>
<sequence>MRQPELFPAPSPERWRPIDHDAAAEARIFLREAFLDPEAATTLYAQLRDAVPWRQDELRAYGKTHPIPRLHQWYADDDSGTYVWSGLTMHPLPWTPPLDALRRRVEAATRRRFNSALINYYRDGRDTVGWHADDEVELGPAPFIASVSLGAERDFLLRRVANADTDTDTEPRHLSVALPHGSLLVMAEGSQARWQHTLPRRTRVTEGRINLTFRHVSRATPLHSKRRS</sequence>
<feature type="domain" description="Fe2OG dioxygenase" evidence="9">
    <location>
        <begin position="112"/>
        <end position="217"/>
    </location>
</feature>
<dbReference type="GO" id="GO:0046872">
    <property type="term" value="F:metal ion binding"/>
    <property type="evidence" value="ECO:0007669"/>
    <property type="project" value="UniProtKB-KW"/>
</dbReference>
<reference evidence="10 11" key="1">
    <citation type="submission" date="2007-06" db="EMBL/GenBank/DDBJ databases">
        <authorList>
            <person name="Shimkets L."/>
            <person name="Ferriera S."/>
            <person name="Johnson J."/>
            <person name="Kravitz S."/>
            <person name="Beeson K."/>
            <person name="Sutton G."/>
            <person name="Rogers Y.-H."/>
            <person name="Friedman R."/>
            <person name="Frazier M."/>
            <person name="Venter J.C."/>
        </authorList>
    </citation>
    <scope>NUCLEOTIDE SEQUENCE [LARGE SCALE GENOMIC DNA]</scope>
    <source>
        <strain evidence="10 11">SIR-1</strain>
    </source>
</reference>
<accession>A6GHE3</accession>
<dbReference type="GO" id="GO:0016787">
    <property type="term" value="F:hydrolase activity"/>
    <property type="evidence" value="ECO:0007669"/>
    <property type="project" value="UniProtKB-ARBA"/>
</dbReference>
<evidence type="ECO:0000256" key="6">
    <source>
        <dbReference type="ARBA" id="ARBA00023002"/>
    </source>
</evidence>
<dbReference type="OrthoDB" id="190276at2"/>
<keyword evidence="5" id="KW-0223">Dioxygenase</keyword>
<dbReference type="GO" id="GO:0006307">
    <property type="term" value="P:DNA alkylation repair"/>
    <property type="evidence" value="ECO:0007669"/>
    <property type="project" value="InterPro"/>
</dbReference>
<dbReference type="STRING" id="391625.PPSIR1_40829"/>
<dbReference type="InterPro" id="IPR037151">
    <property type="entry name" value="AlkB-like_sf"/>
</dbReference>
<comment type="cofactor">
    <cofactor evidence="1">
        <name>Fe(2+)</name>
        <dbReference type="ChEBI" id="CHEBI:29033"/>
    </cofactor>
</comment>
<evidence type="ECO:0000256" key="4">
    <source>
        <dbReference type="ARBA" id="ARBA00022842"/>
    </source>
</evidence>
<dbReference type="InterPro" id="IPR005123">
    <property type="entry name" value="Oxoglu/Fe-dep_dioxygenase_dom"/>
</dbReference>
<dbReference type="Pfam" id="PF13532">
    <property type="entry name" value="2OG-FeII_Oxy_2"/>
    <property type="match status" value="1"/>
</dbReference>
<dbReference type="GO" id="GO:0140097">
    <property type="term" value="F:catalytic activity, acting on DNA"/>
    <property type="evidence" value="ECO:0007669"/>
    <property type="project" value="UniProtKB-ARBA"/>
</dbReference>
<dbReference type="eggNOG" id="COG3145">
    <property type="taxonomic scope" value="Bacteria"/>
</dbReference>
<keyword evidence="4" id="KW-0460">Magnesium</keyword>
<evidence type="ECO:0000256" key="1">
    <source>
        <dbReference type="ARBA" id="ARBA00001954"/>
    </source>
</evidence>
<keyword evidence="2" id="KW-0479">Metal-binding</keyword>
<evidence type="ECO:0000259" key="9">
    <source>
        <dbReference type="PROSITE" id="PS51471"/>
    </source>
</evidence>
<keyword evidence="7" id="KW-0408">Iron</keyword>
<keyword evidence="8" id="KW-0234">DNA repair</keyword>
<dbReference type="PROSITE" id="PS51471">
    <property type="entry name" value="FE2OG_OXY"/>
    <property type="match status" value="1"/>
</dbReference>
<dbReference type="FunFam" id="2.60.120.590:FF:000004">
    <property type="entry name" value="DNA oxidative demethylase ALKBH2"/>
    <property type="match status" value="1"/>
</dbReference>
<dbReference type="InterPro" id="IPR027450">
    <property type="entry name" value="AlkB-like"/>
</dbReference>
<dbReference type="PANTHER" id="PTHR31212">
    <property type="entry name" value="ALPHA-KETOGLUTARATE-DEPENDENT DIOXYGENASE ALKB HOMOLOG 3"/>
    <property type="match status" value="1"/>
</dbReference>
<keyword evidence="3" id="KW-0227">DNA damage</keyword>
<dbReference type="EMBL" id="ABCS01000118">
    <property type="protein sequence ID" value="EDM74707.1"/>
    <property type="molecule type" value="Genomic_DNA"/>
</dbReference>
<dbReference type="AlphaFoldDB" id="A6GHE3"/>
<evidence type="ECO:0000256" key="3">
    <source>
        <dbReference type="ARBA" id="ARBA00022763"/>
    </source>
</evidence>
<evidence type="ECO:0000256" key="5">
    <source>
        <dbReference type="ARBA" id="ARBA00022964"/>
    </source>
</evidence>
<name>A6GHE3_9BACT</name>
<dbReference type="PANTHER" id="PTHR31212:SF4">
    <property type="entry name" value="ALPHA-KETOGLUTARATE-DEPENDENT DIOXYGENASE ALKB HOMOLOG 3"/>
    <property type="match status" value="1"/>
</dbReference>
<evidence type="ECO:0000256" key="7">
    <source>
        <dbReference type="ARBA" id="ARBA00023004"/>
    </source>
</evidence>
<keyword evidence="6" id="KW-0560">Oxidoreductase</keyword>
<evidence type="ECO:0000313" key="10">
    <source>
        <dbReference type="EMBL" id="EDM74707.1"/>
    </source>
</evidence>
<evidence type="ECO:0000256" key="8">
    <source>
        <dbReference type="ARBA" id="ARBA00023204"/>
    </source>
</evidence>
<dbReference type="Gene3D" id="2.60.120.590">
    <property type="entry name" value="Alpha-ketoglutarate-dependent dioxygenase AlkB-like"/>
    <property type="match status" value="1"/>
</dbReference>
<evidence type="ECO:0000313" key="11">
    <source>
        <dbReference type="Proteomes" id="UP000005801"/>
    </source>
</evidence>
<dbReference type="GO" id="GO:0016705">
    <property type="term" value="F:oxidoreductase activity, acting on paired donors, with incorporation or reduction of molecular oxygen"/>
    <property type="evidence" value="ECO:0007669"/>
    <property type="project" value="UniProtKB-ARBA"/>
</dbReference>
<organism evidence="10 11">
    <name type="scientific">Plesiocystis pacifica SIR-1</name>
    <dbReference type="NCBI Taxonomy" id="391625"/>
    <lineage>
        <taxon>Bacteria</taxon>
        <taxon>Pseudomonadati</taxon>
        <taxon>Myxococcota</taxon>
        <taxon>Polyangia</taxon>
        <taxon>Nannocystales</taxon>
        <taxon>Nannocystaceae</taxon>
        <taxon>Plesiocystis</taxon>
    </lineage>
</organism>
<gene>
    <name evidence="10" type="ORF">PPSIR1_40829</name>
</gene>